<organism evidence="1 2">
    <name type="scientific">Streptomyces termitum</name>
    <dbReference type="NCBI Taxonomy" id="67368"/>
    <lineage>
        <taxon>Bacteria</taxon>
        <taxon>Bacillati</taxon>
        <taxon>Actinomycetota</taxon>
        <taxon>Actinomycetes</taxon>
        <taxon>Kitasatosporales</taxon>
        <taxon>Streptomycetaceae</taxon>
        <taxon>Streptomyces</taxon>
    </lineage>
</organism>
<gene>
    <name evidence="1" type="ORF">GCM10010305_23460</name>
</gene>
<comment type="caution">
    <text evidence="1">The sequence shown here is derived from an EMBL/GenBank/DDBJ whole genome shotgun (WGS) entry which is preliminary data.</text>
</comment>
<proteinExistence type="predicted"/>
<dbReference type="AlphaFoldDB" id="A0A918W8Y8"/>
<dbReference type="EMBL" id="BMUL01000005">
    <property type="protein sequence ID" value="GHA79509.1"/>
    <property type="molecule type" value="Genomic_DNA"/>
</dbReference>
<accession>A0A918W8Y8</accession>
<reference evidence="1" key="1">
    <citation type="journal article" date="2014" name="Int. J. Syst. Evol. Microbiol.">
        <title>Complete genome sequence of Corynebacterium casei LMG S-19264T (=DSM 44701T), isolated from a smear-ripened cheese.</title>
        <authorList>
            <consortium name="US DOE Joint Genome Institute (JGI-PGF)"/>
            <person name="Walter F."/>
            <person name="Albersmeier A."/>
            <person name="Kalinowski J."/>
            <person name="Ruckert C."/>
        </authorList>
    </citation>
    <scope>NUCLEOTIDE SEQUENCE</scope>
    <source>
        <strain evidence="1">JCM 4518</strain>
    </source>
</reference>
<evidence type="ECO:0000313" key="2">
    <source>
        <dbReference type="Proteomes" id="UP000644020"/>
    </source>
</evidence>
<keyword evidence="2" id="KW-1185">Reference proteome</keyword>
<reference evidence="1" key="2">
    <citation type="submission" date="2020-09" db="EMBL/GenBank/DDBJ databases">
        <authorList>
            <person name="Sun Q."/>
            <person name="Ohkuma M."/>
        </authorList>
    </citation>
    <scope>NUCLEOTIDE SEQUENCE</scope>
    <source>
        <strain evidence="1">JCM 4518</strain>
    </source>
</reference>
<dbReference type="Proteomes" id="UP000644020">
    <property type="component" value="Unassembled WGS sequence"/>
</dbReference>
<name>A0A918W8Y8_9ACTN</name>
<evidence type="ECO:0000313" key="1">
    <source>
        <dbReference type="EMBL" id="GHA79509.1"/>
    </source>
</evidence>
<protein>
    <submittedName>
        <fullName evidence="1">Uncharacterized protein</fullName>
    </submittedName>
</protein>
<sequence>MPRVAASLGFSGSRSITRNRYNKGHCMKSLARDGDNDMGARGPCGSRSLVLMTPTLRPATDSDPHTIGT</sequence>